<accession>A0A3N1PSK2</accession>
<reference evidence="9 10" key="1">
    <citation type="submission" date="2018-11" db="EMBL/GenBank/DDBJ databases">
        <title>Genomic Encyclopedia of Type Strains, Phase IV (KMG-IV): sequencing the most valuable type-strain genomes for metagenomic binning, comparative biology and taxonomic classification.</title>
        <authorList>
            <person name="Goeker M."/>
        </authorList>
    </citation>
    <scope>NUCLEOTIDE SEQUENCE [LARGE SCALE GENOMIC DNA]</scope>
    <source>
        <strain evidence="9 10">DSM 21945</strain>
    </source>
</reference>
<evidence type="ECO:0000256" key="6">
    <source>
        <dbReference type="PIRNR" id="PIRNR019574"/>
    </source>
</evidence>
<comment type="subcellular location">
    <subcellularLocation>
        <location evidence="1 6">Periplasm</location>
    </subcellularLocation>
</comment>
<dbReference type="Proteomes" id="UP000268033">
    <property type="component" value="Unassembled WGS sequence"/>
</dbReference>
<evidence type="ECO:0000256" key="3">
    <source>
        <dbReference type="ARBA" id="ARBA00022448"/>
    </source>
</evidence>
<dbReference type="STRING" id="584787.GCA_001247655_02595"/>
<proteinExistence type="inferred from homology"/>
<dbReference type="RefSeq" id="WP_050658160.1">
    <property type="nucleotide sequence ID" value="NZ_LFWC01000003.1"/>
</dbReference>
<evidence type="ECO:0000256" key="2">
    <source>
        <dbReference type="ARBA" id="ARBA00007173"/>
    </source>
</evidence>
<evidence type="ECO:0000256" key="7">
    <source>
        <dbReference type="PIRSR" id="PIRSR019574-1"/>
    </source>
</evidence>
<dbReference type="EMBL" id="RJUL01000004">
    <property type="protein sequence ID" value="ROQ27506.1"/>
    <property type="molecule type" value="Genomic_DNA"/>
</dbReference>
<dbReference type="SUPFAM" id="SSF53850">
    <property type="entry name" value="Periplasmic binding protein-like II"/>
    <property type="match status" value="1"/>
</dbReference>
<feature type="binding site" evidence="7">
    <location>
        <position position="84"/>
    </location>
    <ligand>
        <name>spermidine</name>
        <dbReference type="ChEBI" id="CHEBI:57834"/>
    </ligand>
</feature>
<dbReference type="PRINTS" id="PR00909">
    <property type="entry name" value="SPERMDNBNDNG"/>
</dbReference>
<dbReference type="Pfam" id="PF13416">
    <property type="entry name" value="SBP_bac_8"/>
    <property type="match status" value="1"/>
</dbReference>
<dbReference type="InterPro" id="IPR001188">
    <property type="entry name" value="Sperm_putr-bd"/>
</dbReference>
<dbReference type="PANTHER" id="PTHR30222:SF17">
    <property type="entry name" value="SPERMIDINE_PUTRESCINE-BINDING PERIPLASMIC PROTEIN"/>
    <property type="match status" value="1"/>
</dbReference>
<dbReference type="PANTHER" id="PTHR30222">
    <property type="entry name" value="SPERMIDINE/PUTRESCINE-BINDING PERIPLASMIC PROTEIN"/>
    <property type="match status" value="1"/>
</dbReference>
<feature type="binding site" evidence="7">
    <location>
        <begin position="167"/>
        <end position="170"/>
    </location>
    <ligand>
        <name>spermidine</name>
        <dbReference type="ChEBI" id="CHEBI:57834"/>
    </ligand>
</feature>
<dbReference type="OrthoDB" id="9769319at2"/>
<evidence type="ECO:0000256" key="1">
    <source>
        <dbReference type="ARBA" id="ARBA00004418"/>
    </source>
</evidence>
<keyword evidence="3 6" id="KW-0813">Transport</keyword>
<dbReference type="GO" id="GO:0019808">
    <property type="term" value="F:polyamine binding"/>
    <property type="evidence" value="ECO:0007669"/>
    <property type="project" value="InterPro"/>
</dbReference>
<dbReference type="PIRSF" id="PIRSF019574">
    <property type="entry name" value="Periplasmic_polyamine_BP"/>
    <property type="match status" value="1"/>
</dbReference>
<gene>
    <name evidence="9" type="ORF">EDC28_104156</name>
</gene>
<feature type="binding site" evidence="7">
    <location>
        <position position="35"/>
    </location>
    <ligand>
        <name>spermidine</name>
        <dbReference type="ChEBI" id="CHEBI:57834"/>
    </ligand>
</feature>
<dbReference type="GO" id="GO:0015846">
    <property type="term" value="P:polyamine transport"/>
    <property type="evidence" value="ECO:0007669"/>
    <property type="project" value="InterPro"/>
</dbReference>
<keyword evidence="10" id="KW-1185">Reference proteome</keyword>
<keyword evidence="4 8" id="KW-0732">Signal</keyword>
<sequence length="347" mass="38830">MNKEIRRGALALMLGLSAFAAQAQDKELNLYVWSEYIPDDVIENFTKETGIEVNVTNYESNEAMFAKLKLTNGAGYDVVVPSTYYISVMSKDGLLQKIDKSKLDNFKNLDPALLNKPYDPNNQYSVPYFWGSTAIGVNADEIDPKTITSWKDLFKPEYKGRLLLTDDVREVFQIGLTLNGFSANTTDPKEIEKAYETLKPLVANTQVFNSDAPRLPYLSGDADIGMIWNGEVYMANKEGGNLAYVYPKEGAIFWVDSFAIPSHAEHTEAALKFINYMMRPEVAKECVEYVGYATPNLPGKALLPDALKNSKVIFPDKATVDKGQFQTDVGDAIGIYEKYWTKLKTGH</sequence>
<feature type="signal peptide" evidence="8">
    <location>
        <begin position="1"/>
        <end position="23"/>
    </location>
</feature>
<comment type="similarity">
    <text evidence="2 6">Belongs to the bacterial solute-binding protein PotD/PotF family.</text>
</comment>
<protein>
    <recommendedName>
        <fullName evidence="6">Putrescine-binding periplasmic protein</fullName>
    </recommendedName>
</protein>
<feature type="binding site" evidence="7">
    <location>
        <position position="326"/>
    </location>
    <ligand>
        <name>spermidine</name>
        <dbReference type="ChEBI" id="CHEBI:57834"/>
    </ligand>
</feature>
<dbReference type="Gene3D" id="3.40.190.10">
    <property type="entry name" value="Periplasmic binding protein-like II"/>
    <property type="match status" value="2"/>
</dbReference>
<dbReference type="GO" id="GO:0030313">
    <property type="term" value="C:cell envelope"/>
    <property type="evidence" value="ECO:0007669"/>
    <property type="project" value="UniProtKB-ARBA"/>
</dbReference>
<feature type="chain" id="PRO_5018144547" description="Putrescine-binding periplasmic protein" evidence="8">
    <location>
        <begin position="24"/>
        <end position="347"/>
    </location>
</feature>
<dbReference type="AlphaFoldDB" id="A0A3N1PSK2"/>
<evidence type="ECO:0000256" key="4">
    <source>
        <dbReference type="ARBA" id="ARBA00022729"/>
    </source>
</evidence>
<name>A0A3N1PSK2_9GAMM</name>
<dbReference type="GO" id="GO:0042597">
    <property type="term" value="C:periplasmic space"/>
    <property type="evidence" value="ECO:0007669"/>
    <property type="project" value="UniProtKB-SubCell"/>
</dbReference>
<keyword evidence="5 6" id="KW-0574">Periplasm</keyword>
<dbReference type="InterPro" id="IPR006059">
    <property type="entry name" value="SBP"/>
</dbReference>
<evidence type="ECO:0000313" key="9">
    <source>
        <dbReference type="EMBL" id="ROQ27506.1"/>
    </source>
</evidence>
<evidence type="ECO:0000256" key="8">
    <source>
        <dbReference type="SAM" id="SignalP"/>
    </source>
</evidence>
<organism evidence="9 10">
    <name type="scientific">Gallaecimonas pentaromativorans</name>
    <dbReference type="NCBI Taxonomy" id="584787"/>
    <lineage>
        <taxon>Bacteria</taxon>
        <taxon>Pseudomonadati</taxon>
        <taxon>Pseudomonadota</taxon>
        <taxon>Gammaproteobacteria</taxon>
        <taxon>Enterobacterales</taxon>
        <taxon>Gallaecimonadaceae</taxon>
        <taxon>Gallaecimonas</taxon>
    </lineage>
</organism>
<evidence type="ECO:0000313" key="10">
    <source>
        <dbReference type="Proteomes" id="UP000268033"/>
    </source>
</evidence>
<evidence type="ECO:0000256" key="5">
    <source>
        <dbReference type="ARBA" id="ARBA00022764"/>
    </source>
</evidence>
<comment type="caution">
    <text evidence="9">The sequence shown here is derived from an EMBL/GenBank/DDBJ whole genome shotgun (WGS) entry which is preliminary data.</text>
</comment>
<comment type="function">
    <text evidence="6">Required for the activity of the bacterial periplasmic transport system of putrescine.</text>
</comment>